<dbReference type="Pfam" id="PF00440">
    <property type="entry name" value="TetR_N"/>
    <property type="match status" value="1"/>
</dbReference>
<dbReference type="InterPro" id="IPR025996">
    <property type="entry name" value="MT1864/Rv1816-like_C"/>
</dbReference>
<keyword evidence="7" id="KW-1185">Reference proteome</keyword>
<feature type="domain" description="HTH tetR-type" evidence="5">
    <location>
        <begin position="6"/>
        <end position="66"/>
    </location>
</feature>
<dbReference type="InterPro" id="IPR036271">
    <property type="entry name" value="Tet_transcr_reg_TetR-rel_C_sf"/>
</dbReference>
<evidence type="ECO:0000256" key="1">
    <source>
        <dbReference type="ARBA" id="ARBA00023015"/>
    </source>
</evidence>
<dbReference type="SUPFAM" id="SSF48498">
    <property type="entry name" value="Tetracyclin repressor-like, C-terminal domain"/>
    <property type="match status" value="1"/>
</dbReference>
<feature type="DNA-binding region" description="H-T-H motif" evidence="4">
    <location>
        <begin position="29"/>
        <end position="48"/>
    </location>
</feature>
<evidence type="ECO:0000313" key="6">
    <source>
        <dbReference type="EMBL" id="THG29359.1"/>
    </source>
</evidence>
<gene>
    <name evidence="6" type="ORF">E6C64_11630</name>
</gene>
<dbReference type="InterPro" id="IPR009057">
    <property type="entry name" value="Homeodomain-like_sf"/>
</dbReference>
<dbReference type="OrthoDB" id="71867at2"/>
<dbReference type="PANTHER" id="PTHR30055">
    <property type="entry name" value="HTH-TYPE TRANSCRIPTIONAL REGULATOR RUTR"/>
    <property type="match status" value="1"/>
</dbReference>
<name>A0A4S4FGI2_9MICO</name>
<evidence type="ECO:0000256" key="4">
    <source>
        <dbReference type="PROSITE-ProRule" id="PRU00335"/>
    </source>
</evidence>
<protein>
    <submittedName>
        <fullName evidence="6">TetR/AcrR family transcriptional regulator</fullName>
    </submittedName>
</protein>
<dbReference type="PANTHER" id="PTHR30055:SF234">
    <property type="entry name" value="HTH-TYPE TRANSCRIPTIONAL REGULATOR BETI"/>
    <property type="match status" value="1"/>
</dbReference>
<dbReference type="AlphaFoldDB" id="A0A4S4FGI2"/>
<evidence type="ECO:0000313" key="7">
    <source>
        <dbReference type="Proteomes" id="UP000309133"/>
    </source>
</evidence>
<dbReference type="Gene3D" id="1.10.10.60">
    <property type="entry name" value="Homeodomain-like"/>
    <property type="match status" value="1"/>
</dbReference>
<dbReference type="SUPFAM" id="SSF46689">
    <property type="entry name" value="Homeodomain-like"/>
    <property type="match status" value="1"/>
</dbReference>
<dbReference type="GO" id="GO:0000976">
    <property type="term" value="F:transcription cis-regulatory region binding"/>
    <property type="evidence" value="ECO:0007669"/>
    <property type="project" value="TreeGrafter"/>
</dbReference>
<dbReference type="EMBL" id="SSSM01000005">
    <property type="protein sequence ID" value="THG29359.1"/>
    <property type="molecule type" value="Genomic_DNA"/>
</dbReference>
<evidence type="ECO:0000256" key="3">
    <source>
        <dbReference type="ARBA" id="ARBA00023163"/>
    </source>
</evidence>
<dbReference type="RefSeq" id="WP_136427689.1">
    <property type="nucleotide sequence ID" value="NZ_SSSM01000005.1"/>
</dbReference>
<dbReference type="Pfam" id="PF13305">
    <property type="entry name" value="TetR_C_33"/>
    <property type="match status" value="1"/>
</dbReference>
<keyword evidence="1" id="KW-0805">Transcription regulation</keyword>
<keyword evidence="2 4" id="KW-0238">DNA-binding</keyword>
<dbReference type="InterPro" id="IPR050109">
    <property type="entry name" value="HTH-type_TetR-like_transc_reg"/>
</dbReference>
<reference evidence="6 7" key="1">
    <citation type="submission" date="2019-04" db="EMBL/GenBank/DDBJ databases">
        <authorList>
            <person name="Jiang L."/>
        </authorList>
    </citation>
    <scope>NUCLEOTIDE SEQUENCE [LARGE SCALE GENOMIC DNA]</scope>
    <source>
        <strain evidence="6 7">YIM 131853</strain>
    </source>
</reference>
<sequence length="180" mass="18931">MPTPDRTSRDAIVLAARELLETDGLGGLTMNAVAQVVGVRAPSLYKRVDSRDRLIQLVAEATLTELSVLLDGTSDLAEAARTFRDFGRQRPAAFQLVMTPGPGTPSAGAEFGAAASAPILRIAAQLAGEQHALAAARMFTAWVSGFVSMEINGGFQLGGDLEEAWEFGVTGIRTAITASR</sequence>
<dbReference type="InterPro" id="IPR001647">
    <property type="entry name" value="HTH_TetR"/>
</dbReference>
<comment type="caution">
    <text evidence="6">The sequence shown here is derived from an EMBL/GenBank/DDBJ whole genome shotgun (WGS) entry which is preliminary data.</text>
</comment>
<proteinExistence type="predicted"/>
<dbReference type="Proteomes" id="UP000309133">
    <property type="component" value="Unassembled WGS sequence"/>
</dbReference>
<evidence type="ECO:0000259" key="5">
    <source>
        <dbReference type="PROSITE" id="PS50977"/>
    </source>
</evidence>
<evidence type="ECO:0000256" key="2">
    <source>
        <dbReference type="ARBA" id="ARBA00023125"/>
    </source>
</evidence>
<accession>A0A4S4FGI2</accession>
<keyword evidence="3" id="KW-0804">Transcription</keyword>
<dbReference type="GO" id="GO:0003700">
    <property type="term" value="F:DNA-binding transcription factor activity"/>
    <property type="evidence" value="ECO:0007669"/>
    <property type="project" value="TreeGrafter"/>
</dbReference>
<dbReference type="PROSITE" id="PS50977">
    <property type="entry name" value="HTH_TETR_2"/>
    <property type="match status" value="1"/>
</dbReference>
<organism evidence="6 7">
    <name type="scientific">Naasia lichenicola</name>
    <dbReference type="NCBI Taxonomy" id="2565933"/>
    <lineage>
        <taxon>Bacteria</taxon>
        <taxon>Bacillati</taxon>
        <taxon>Actinomycetota</taxon>
        <taxon>Actinomycetes</taxon>
        <taxon>Micrococcales</taxon>
        <taxon>Microbacteriaceae</taxon>
        <taxon>Naasia</taxon>
    </lineage>
</organism>
<dbReference type="Gene3D" id="1.10.357.10">
    <property type="entry name" value="Tetracycline Repressor, domain 2"/>
    <property type="match status" value="1"/>
</dbReference>